<proteinExistence type="predicted"/>
<sequence>MSPGAIADGETVTAAFDALEHALDAVEGLDTEMLCSRECLVLLERYEKLRRRLPAGEHRLINKLAREATPEELGGKLSHAIADWTLVGRAEAGGRVRDAADLGQRCGLTGEPMTPVLEATAAAQRAGKLGVEQVAVIRRFYHRLPGWIDVDTRERAEADLTRLASQYRPDQLAADHLTDLLNPDGNYADDDRARRRGLTLGNQQADGMSALTGWITPELRATLETVLAKLAAPGMCNPNDQTPCVDGAPATTPSTTTPAAQPNATTTASTPPYAPSWPPETWANPPPPPATPRLDHPQTPQRPHRMDPATPPGSRPTRTNTYHRANKLLTDRDDDNAP</sequence>
<gene>
    <name evidence="3" type="ORF">BN973_04387</name>
</gene>
<feature type="region of interest" description="Disordered" evidence="1">
    <location>
        <begin position="243"/>
        <end position="338"/>
    </location>
</feature>
<reference evidence="3" key="1">
    <citation type="journal article" date="2014" name="Genome Announc.">
        <title>Draft Genome Sequence of Mycobacterium triplex DSM 44626.</title>
        <authorList>
            <person name="Sassi M."/>
            <person name="Croce O."/>
            <person name="Robert C."/>
            <person name="Raoult D."/>
            <person name="Drancourt M."/>
        </authorList>
    </citation>
    <scope>NUCLEOTIDE SEQUENCE [LARGE SCALE GENOMIC DNA]</scope>
    <source>
        <strain evidence="3">DSM 44626</strain>
    </source>
</reference>
<feature type="compositionally biased region" description="Pro residues" evidence="1">
    <location>
        <begin position="272"/>
        <end position="291"/>
    </location>
</feature>
<dbReference type="AlphaFoldDB" id="A0A024K247"/>
<feature type="domain" description="DUF222" evidence="2">
    <location>
        <begin position="42"/>
        <end position="240"/>
    </location>
</feature>
<dbReference type="Pfam" id="PF02720">
    <property type="entry name" value="DUF222"/>
    <property type="match status" value="1"/>
</dbReference>
<name>A0A024K247_9MYCO</name>
<dbReference type="InterPro" id="IPR003870">
    <property type="entry name" value="DUF222"/>
</dbReference>
<dbReference type="EMBL" id="HG964446">
    <property type="protein sequence ID" value="CDO89996.1"/>
    <property type="molecule type" value="Genomic_DNA"/>
</dbReference>
<dbReference type="STRING" id="47839.BN973_04387"/>
<dbReference type="eggNOG" id="COG1403">
    <property type="taxonomic scope" value="Bacteria"/>
</dbReference>
<dbReference type="HOGENOM" id="CLU_022065_1_1_11"/>
<reference evidence="3" key="2">
    <citation type="submission" date="2014-04" db="EMBL/GenBank/DDBJ databases">
        <authorList>
            <person name="Urmite Genomes U."/>
        </authorList>
    </citation>
    <scope>NUCLEOTIDE SEQUENCE</scope>
    <source>
        <strain evidence="3">DSM 44626</strain>
    </source>
</reference>
<accession>A0A024K247</accession>
<evidence type="ECO:0000313" key="3">
    <source>
        <dbReference type="EMBL" id="CDO89996.1"/>
    </source>
</evidence>
<feature type="compositionally biased region" description="Low complexity" evidence="1">
    <location>
        <begin position="248"/>
        <end position="271"/>
    </location>
</feature>
<evidence type="ECO:0000256" key="1">
    <source>
        <dbReference type="SAM" id="MobiDB-lite"/>
    </source>
</evidence>
<evidence type="ECO:0000259" key="2">
    <source>
        <dbReference type="Pfam" id="PF02720"/>
    </source>
</evidence>
<dbReference type="Proteomes" id="UP000028880">
    <property type="component" value="Unassembled WGS sequence"/>
</dbReference>
<protein>
    <recommendedName>
        <fullName evidence="2">DUF222 domain-containing protein</fullName>
    </recommendedName>
</protein>
<organism evidence="3">
    <name type="scientific">Mycobacterium triplex</name>
    <dbReference type="NCBI Taxonomy" id="47839"/>
    <lineage>
        <taxon>Bacteria</taxon>
        <taxon>Bacillati</taxon>
        <taxon>Actinomycetota</taxon>
        <taxon>Actinomycetes</taxon>
        <taxon>Mycobacteriales</taxon>
        <taxon>Mycobacteriaceae</taxon>
        <taxon>Mycobacterium</taxon>
        <taxon>Mycobacterium simiae complex</taxon>
    </lineage>
</organism>